<proteinExistence type="predicted"/>
<protein>
    <submittedName>
        <fullName evidence="1">Uncharacterized protein</fullName>
    </submittedName>
</protein>
<comment type="caution">
    <text evidence="1">The sequence shown here is derived from an EMBL/GenBank/DDBJ whole genome shotgun (WGS) entry which is preliminary data.</text>
</comment>
<organism evidence="1 2">
    <name type="scientific">Hyalomma asiaticum</name>
    <name type="common">Tick</name>
    <dbReference type="NCBI Taxonomy" id="266040"/>
    <lineage>
        <taxon>Eukaryota</taxon>
        <taxon>Metazoa</taxon>
        <taxon>Ecdysozoa</taxon>
        <taxon>Arthropoda</taxon>
        <taxon>Chelicerata</taxon>
        <taxon>Arachnida</taxon>
        <taxon>Acari</taxon>
        <taxon>Parasitiformes</taxon>
        <taxon>Ixodida</taxon>
        <taxon>Ixodoidea</taxon>
        <taxon>Ixodidae</taxon>
        <taxon>Hyalomminae</taxon>
        <taxon>Hyalomma</taxon>
    </lineage>
</organism>
<evidence type="ECO:0000313" key="1">
    <source>
        <dbReference type="EMBL" id="KAH6938720.1"/>
    </source>
</evidence>
<evidence type="ECO:0000313" key="2">
    <source>
        <dbReference type="Proteomes" id="UP000821845"/>
    </source>
</evidence>
<accession>A0ACB7SVS9</accession>
<keyword evidence="2" id="KW-1185">Reference proteome</keyword>
<name>A0ACB7SVS9_HYAAI</name>
<dbReference type="Proteomes" id="UP000821845">
    <property type="component" value="Chromosome 2"/>
</dbReference>
<reference evidence="1" key="1">
    <citation type="submission" date="2020-05" db="EMBL/GenBank/DDBJ databases">
        <title>Large-scale comparative analyses of tick genomes elucidate their genetic diversity and vector capacities.</title>
        <authorList>
            <person name="Jia N."/>
            <person name="Wang J."/>
            <person name="Shi W."/>
            <person name="Du L."/>
            <person name="Sun Y."/>
            <person name="Zhan W."/>
            <person name="Jiang J."/>
            <person name="Wang Q."/>
            <person name="Zhang B."/>
            <person name="Ji P."/>
            <person name="Sakyi L.B."/>
            <person name="Cui X."/>
            <person name="Yuan T."/>
            <person name="Jiang B."/>
            <person name="Yang W."/>
            <person name="Lam T.T.-Y."/>
            <person name="Chang Q."/>
            <person name="Ding S."/>
            <person name="Wang X."/>
            <person name="Zhu J."/>
            <person name="Ruan X."/>
            <person name="Zhao L."/>
            <person name="Wei J."/>
            <person name="Que T."/>
            <person name="Du C."/>
            <person name="Cheng J."/>
            <person name="Dai P."/>
            <person name="Han X."/>
            <person name="Huang E."/>
            <person name="Gao Y."/>
            <person name="Liu J."/>
            <person name="Shao H."/>
            <person name="Ye R."/>
            <person name="Li L."/>
            <person name="Wei W."/>
            <person name="Wang X."/>
            <person name="Wang C."/>
            <person name="Yang T."/>
            <person name="Huo Q."/>
            <person name="Li W."/>
            <person name="Guo W."/>
            <person name="Chen H."/>
            <person name="Zhou L."/>
            <person name="Ni X."/>
            <person name="Tian J."/>
            <person name="Zhou Y."/>
            <person name="Sheng Y."/>
            <person name="Liu T."/>
            <person name="Pan Y."/>
            <person name="Xia L."/>
            <person name="Li J."/>
            <person name="Zhao F."/>
            <person name="Cao W."/>
        </authorList>
    </citation>
    <scope>NUCLEOTIDE SEQUENCE</scope>
    <source>
        <strain evidence="1">Hyas-2018</strain>
    </source>
</reference>
<dbReference type="EMBL" id="CM023482">
    <property type="protein sequence ID" value="KAH6938720.1"/>
    <property type="molecule type" value="Genomic_DNA"/>
</dbReference>
<sequence>MGVPGLSPSARGGKEGPHKSAGRRTPSQNKAMRRRGLVDAFRLLPSTMLLPFFLLVASSPTLLASAASESSDMAMVSGPDKKRGPRTLVRTTAGIHVVCEVVAPSVVVSPHNAKTPDVLAPTETAQRRRSSVPGDPNWPDTCVTVAVSFLPGEPRWRVGSICSRPCFGRVPLAFYTFALVFGP</sequence>
<gene>
    <name evidence="1" type="ORF">HPB50_011994</name>
</gene>